<protein>
    <submittedName>
        <fullName evidence="2">Uncharacterized protein</fullName>
    </submittedName>
</protein>
<reference evidence="2 3" key="1">
    <citation type="journal article" date="2023" name="Arcadia Sci">
        <title>De novo assembly of a long-read Amblyomma americanum tick genome.</title>
        <authorList>
            <person name="Chou S."/>
            <person name="Poskanzer K.E."/>
            <person name="Rollins M."/>
            <person name="Thuy-Boun P.S."/>
        </authorList>
    </citation>
    <scope>NUCLEOTIDE SEQUENCE [LARGE SCALE GENOMIC DNA]</scope>
    <source>
        <strain evidence="2">F_SG_1</strain>
        <tissue evidence="2">Salivary glands</tissue>
    </source>
</reference>
<gene>
    <name evidence="2" type="ORF">V5799_028378</name>
</gene>
<keyword evidence="3" id="KW-1185">Reference proteome</keyword>
<accession>A0AAQ4DD14</accession>
<feature type="compositionally biased region" description="Basic and acidic residues" evidence="1">
    <location>
        <begin position="125"/>
        <end position="140"/>
    </location>
</feature>
<dbReference type="Proteomes" id="UP001321473">
    <property type="component" value="Unassembled WGS sequence"/>
</dbReference>
<feature type="region of interest" description="Disordered" evidence="1">
    <location>
        <begin position="18"/>
        <end position="111"/>
    </location>
</feature>
<organism evidence="2 3">
    <name type="scientific">Amblyomma americanum</name>
    <name type="common">Lone star tick</name>
    <dbReference type="NCBI Taxonomy" id="6943"/>
    <lineage>
        <taxon>Eukaryota</taxon>
        <taxon>Metazoa</taxon>
        <taxon>Ecdysozoa</taxon>
        <taxon>Arthropoda</taxon>
        <taxon>Chelicerata</taxon>
        <taxon>Arachnida</taxon>
        <taxon>Acari</taxon>
        <taxon>Parasitiformes</taxon>
        <taxon>Ixodida</taxon>
        <taxon>Ixodoidea</taxon>
        <taxon>Ixodidae</taxon>
        <taxon>Amblyomminae</taxon>
        <taxon>Amblyomma</taxon>
    </lineage>
</organism>
<feature type="compositionally biased region" description="Basic residues" evidence="1">
    <location>
        <begin position="23"/>
        <end position="33"/>
    </location>
</feature>
<feature type="compositionally biased region" description="Basic and acidic residues" evidence="1">
    <location>
        <begin position="164"/>
        <end position="179"/>
    </location>
</feature>
<dbReference type="EMBL" id="JARKHS020032211">
    <property type="protein sequence ID" value="KAK8760354.1"/>
    <property type="molecule type" value="Genomic_DNA"/>
</dbReference>
<evidence type="ECO:0000313" key="2">
    <source>
        <dbReference type="EMBL" id="KAK8760354.1"/>
    </source>
</evidence>
<dbReference type="AlphaFoldDB" id="A0AAQ4DD14"/>
<evidence type="ECO:0000256" key="1">
    <source>
        <dbReference type="SAM" id="MobiDB-lite"/>
    </source>
</evidence>
<name>A0AAQ4DD14_AMBAM</name>
<feature type="region of interest" description="Disordered" evidence="1">
    <location>
        <begin position="123"/>
        <end position="207"/>
    </location>
</feature>
<proteinExistence type="predicted"/>
<evidence type="ECO:0000313" key="3">
    <source>
        <dbReference type="Proteomes" id="UP001321473"/>
    </source>
</evidence>
<sequence length="207" mass="22117">MVYYVLCWKLHMVAATAMNRSRSPARRSAHHRQFGAGHAPWQEPQEPGRLEPPGVSAPPPSGGGGAGRRRRLPVRQGATGRRAAGQPCRRAGRIRGSGGAAARLPGRKAAGAAVVVQGTLRRLRSAADQRRQERSDDGRRPSGLHPEPEPAVDEEPAGSPAAPVRERPEAVIPRNRVEEDAAGAPTIFFPRTAPAAPFSPARHGPFF</sequence>
<comment type="caution">
    <text evidence="2">The sequence shown here is derived from an EMBL/GenBank/DDBJ whole genome shotgun (WGS) entry which is preliminary data.</text>
</comment>